<dbReference type="Pfam" id="PF01697">
    <property type="entry name" value="Glyco_transf_92"/>
    <property type="match status" value="1"/>
</dbReference>
<evidence type="ECO:0000313" key="12">
    <source>
        <dbReference type="WormBase" id="C31B8.7"/>
    </source>
</evidence>
<feature type="region of interest" description="Disordered" evidence="9">
    <location>
        <begin position="67"/>
        <end position="87"/>
    </location>
</feature>
<evidence type="ECO:0000256" key="8">
    <source>
        <dbReference type="RuleBase" id="RU366017"/>
    </source>
</evidence>
<protein>
    <recommendedName>
        <fullName evidence="8">Glycosyltransferase family 92 protein</fullName>
        <ecNumber evidence="8">2.4.1.-</ecNumber>
    </recommendedName>
</protein>
<dbReference type="GeneID" id="183079"/>
<evidence type="ECO:0000256" key="1">
    <source>
        <dbReference type="ARBA" id="ARBA00004167"/>
    </source>
</evidence>
<evidence type="ECO:0000313" key="11">
    <source>
        <dbReference type="Proteomes" id="UP000001940"/>
    </source>
</evidence>
<dbReference type="OMA" id="QSCWAKD"/>
<dbReference type="Proteomes" id="UP000001940">
    <property type="component" value="Chromosome V"/>
</dbReference>
<dbReference type="AlphaFoldDB" id="O16900"/>
<proteinExistence type="inferred from homology"/>
<keyword evidence="6" id="KW-1133">Transmembrane helix</keyword>
<evidence type="ECO:0000256" key="2">
    <source>
        <dbReference type="ARBA" id="ARBA00007647"/>
    </source>
</evidence>
<dbReference type="InParanoid" id="O16900"/>
<dbReference type="eggNOG" id="KOG4735">
    <property type="taxonomic scope" value="Eukaryota"/>
</dbReference>
<dbReference type="PhylomeDB" id="O16900"/>
<dbReference type="CTD" id="183079"/>
<reference evidence="10 11" key="1">
    <citation type="journal article" date="1998" name="Science">
        <title>Genome sequence of the nematode C. elegans: a platform for investigating biology.</title>
        <authorList>
            <consortium name="The C. elegans sequencing consortium"/>
            <person name="Sulson J.E."/>
            <person name="Waterston R."/>
        </authorList>
    </citation>
    <scope>NUCLEOTIDE SEQUENCE [LARGE SCALE GENOMIC DNA]</scope>
    <source>
        <strain evidence="10 11">Bristol N2</strain>
    </source>
</reference>
<gene>
    <name evidence="10 12" type="ORF">C31B8.7</name>
    <name evidence="10" type="ORF">CELE_C31B8.7</name>
</gene>
<dbReference type="GO" id="GO:0005737">
    <property type="term" value="C:cytoplasm"/>
    <property type="evidence" value="ECO:0000318"/>
    <property type="project" value="GO_Central"/>
</dbReference>
<keyword evidence="7" id="KW-0472">Membrane</keyword>
<keyword evidence="3 8" id="KW-0328">Glycosyltransferase</keyword>
<keyword evidence="11" id="KW-1185">Reference proteome</keyword>
<dbReference type="OrthoDB" id="2526284at2759"/>
<evidence type="ECO:0000256" key="6">
    <source>
        <dbReference type="ARBA" id="ARBA00022989"/>
    </source>
</evidence>
<evidence type="ECO:0000256" key="4">
    <source>
        <dbReference type="ARBA" id="ARBA00022679"/>
    </source>
</evidence>
<evidence type="ECO:0000256" key="5">
    <source>
        <dbReference type="ARBA" id="ARBA00022692"/>
    </source>
</evidence>
<evidence type="ECO:0000313" key="10">
    <source>
        <dbReference type="EMBL" id="CCD66297.1"/>
    </source>
</evidence>
<comment type="subcellular location">
    <subcellularLocation>
        <location evidence="1">Membrane</location>
        <topology evidence="1">Single-pass membrane protein</topology>
    </subcellularLocation>
</comment>
<dbReference type="PANTHER" id="PTHR21461">
    <property type="entry name" value="GLYCOSYLTRANSFERASE FAMILY 92 PROTEIN"/>
    <property type="match status" value="1"/>
</dbReference>
<dbReference type="PaxDb" id="6239-C31B8.7"/>
<dbReference type="InterPro" id="IPR008166">
    <property type="entry name" value="Glyco_transf_92"/>
</dbReference>
<dbReference type="CAZy" id="GT92">
    <property type="family name" value="Glycosyltransferase Family 92"/>
</dbReference>
<dbReference type="UCSC" id="C31B8.7">
    <property type="organism name" value="c. elegans"/>
</dbReference>
<evidence type="ECO:0000256" key="9">
    <source>
        <dbReference type="SAM" id="MobiDB-lite"/>
    </source>
</evidence>
<dbReference type="RefSeq" id="NP_503789.1">
    <property type="nucleotide sequence ID" value="NM_071388.3"/>
</dbReference>
<dbReference type="Bgee" id="WBGene00016282">
    <property type="expression patterns" value="Expressed in larva and 2 other cell types or tissues"/>
</dbReference>
<name>O16900_CAEEL</name>
<comment type="similarity">
    <text evidence="2 8">Belongs to the glycosyltransferase 92 family.</text>
</comment>
<dbReference type="FunCoup" id="O16900">
    <property type="interactions" value="20"/>
</dbReference>
<evidence type="ECO:0000256" key="3">
    <source>
        <dbReference type="ARBA" id="ARBA00022676"/>
    </source>
</evidence>
<dbReference type="WormBase" id="C31B8.7">
    <property type="protein sequence ID" value="CE08487"/>
    <property type="gene ID" value="WBGene00016282"/>
</dbReference>
<dbReference type="GO" id="GO:0016757">
    <property type="term" value="F:glycosyltransferase activity"/>
    <property type="evidence" value="ECO:0000318"/>
    <property type="project" value="GO_Central"/>
</dbReference>
<sequence length="474" mass="54276">MLNRNTAICLIALCFISFLFMFSRNTCNIQEQYGISLLQLPFFSNSTESLKNISGLVSLQPEYVEPLTPRPTPSKEEVPDSGDDEVVGGESAMSYFKKLSGSIKDFINSRSGSGEKINVLAAYSYKDHFSATISIPKKIGTIAYCRYVGADGKEVAEPVLSQIYPFFVVYCSRRNNVTTLGITGDKNELISTENSVKLIRRKFKEYQHNVSFCLAPIYGKEPKWLHFVELVEHYKLQGVNKFFIYIREINEYDRKLIDSYVESGEVEIIDIPGTVADVIAQQLMAVADCLLRSRTFSKWSIYADIDERLIMTDDRITIDGFLRTITDETIGSIAFPQRWIMKRDLLPAKFENDEQVIETMPTRAWHETTSAALKGHPVCNEQQSCWAKDIVHNEKAIRMLVHEVETFYPGFRELFLDPSIGYIRHYRDVTMQSWEHNNVANLKKFGPFSNTTYPPTIGSKLLKNVFSRLHRVYN</sequence>
<dbReference type="PIR" id="T32165">
    <property type="entry name" value="T32165"/>
</dbReference>
<keyword evidence="4 8" id="KW-0808">Transferase</keyword>
<dbReference type="AGR" id="WB:WBGene00016282"/>
<organism evidence="10 11">
    <name type="scientific">Caenorhabditis elegans</name>
    <dbReference type="NCBI Taxonomy" id="6239"/>
    <lineage>
        <taxon>Eukaryota</taxon>
        <taxon>Metazoa</taxon>
        <taxon>Ecdysozoa</taxon>
        <taxon>Nematoda</taxon>
        <taxon>Chromadorea</taxon>
        <taxon>Rhabditida</taxon>
        <taxon>Rhabditina</taxon>
        <taxon>Rhabditomorpha</taxon>
        <taxon>Rhabditoidea</taxon>
        <taxon>Rhabditidae</taxon>
        <taxon>Peloderinae</taxon>
        <taxon>Caenorhabditis</taxon>
    </lineage>
</organism>
<accession>O16900</accession>
<dbReference type="PANTHER" id="PTHR21461:SF19">
    <property type="entry name" value="GLYCOSYLTRANSFERASE FAMILY 92 PROTEIN"/>
    <property type="match status" value="1"/>
</dbReference>
<dbReference type="KEGG" id="cel:CELE_C31B8.7"/>
<dbReference type="HOGENOM" id="CLU_008031_4_1_1"/>
<dbReference type="EC" id="2.4.1.-" evidence="8"/>
<keyword evidence="5" id="KW-0812">Transmembrane</keyword>
<evidence type="ECO:0000256" key="7">
    <source>
        <dbReference type="ARBA" id="ARBA00023136"/>
    </source>
</evidence>
<dbReference type="GO" id="GO:0016020">
    <property type="term" value="C:membrane"/>
    <property type="evidence" value="ECO:0007669"/>
    <property type="project" value="UniProtKB-SubCell"/>
</dbReference>
<dbReference type="EMBL" id="BX284605">
    <property type="protein sequence ID" value="CCD66297.1"/>
    <property type="molecule type" value="Genomic_DNA"/>
</dbReference>